<proteinExistence type="predicted"/>
<evidence type="ECO:0000313" key="1">
    <source>
        <dbReference type="EMBL" id="KAJ8704373.1"/>
    </source>
</evidence>
<reference evidence="1" key="1">
    <citation type="submission" date="2023-03" db="EMBL/GenBank/DDBJ databases">
        <title>Chromosome-level genomes of two armyworms, Mythimna separata and Mythimna loreyi, provide insights into the biosynthesis and reception of sex pheromones.</title>
        <authorList>
            <person name="Zhao H."/>
        </authorList>
    </citation>
    <scope>NUCLEOTIDE SEQUENCE</scope>
    <source>
        <strain evidence="1">BeijingLab</strain>
    </source>
</reference>
<accession>A0ACC2Q1T9</accession>
<gene>
    <name evidence="1" type="ORF">PYW08_013097</name>
</gene>
<protein>
    <submittedName>
        <fullName evidence="1">Uncharacterized protein</fullName>
    </submittedName>
</protein>
<name>A0ACC2Q1T9_9NEOP</name>
<comment type="caution">
    <text evidence="1">The sequence shown here is derived from an EMBL/GenBank/DDBJ whole genome shotgun (WGS) entry which is preliminary data.</text>
</comment>
<organism evidence="1 2">
    <name type="scientific">Mythimna loreyi</name>
    <dbReference type="NCBI Taxonomy" id="667449"/>
    <lineage>
        <taxon>Eukaryota</taxon>
        <taxon>Metazoa</taxon>
        <taxon>Ecdysozoa</taxon>
        <taxon>Arthropoda</taxon>
        <taxon>Hexapoda</taxon>
        <taxon>Insecta</taxon>
        <taxon>Pterygota</taxon>
        <taxon>Neoptera</taxon>
        <taxon>Endopterygota</taxon>
        <taxon>Lepidoptera</taxon>
        <taxon>Glossata</taxon>
        <taxon>Ditrysia</taxon>
        <taxon>Noctuoidea</taxon>
        <taxon>Noctuidae</taxon>
        <taxon>Noctuinae</taxon>
        <taxon>Hadenini</taxon>
        <taxon>Mythimna</taxon>
    </lineage>
</organism>
<evidence type="ECO:0000313" key="2">
    <source>
        <dbReference type="Proteomes" id="UP001231649"/>
    </source>
</evidence>
<dbReference type="EMBL" id="CM056808">
    <property type="protein sequence ID" value="KAJ8704373.1"/>
    <property type="molecule type" value="Genomic_DNA"/>
</dbReference>
<sequence length="345" mass="36485">MRGRSPTRHPEGARRARTWRRWWVSPEGTRVPSGNAPSPSRGTGRPPTKTRARPQKSPLAVAVEVEAVVGGEGLLPRRLLSELHPGANSAGADNPQSSGGELDAGKNSAAEARKRLSDVVVEVLTAISRKKKWEKGTRTKGIAAFAATNMEAMDASFEERDAKLRKELMGALPAGPLQAAKEKEGRTQKQGPKQPQPQPEPESQLLTLVRQELAAFRQEQKKQQEQFQTRMQQQLSLLEGIVLRPPLAASSQRKAVTYAAAAAAAAVAPIAGPSGPGGRGAVARQAPTAAQQRQRQEKAAPPPRGKSAAPKAAGPPTAAAATGPRRVTLPPEQPSAGAEWTVVGA</sequence>
<keyword evidence="2" id="KW-1185">Reference proteome</keyword>
<dbReference type="Proteomes" id="UP001231649">
    <property type="component" value="Chromosome 32"/>
</dbReference>